<sequence>MYCLYAFNGELMCFVHVLLNALDMKEKGKEAIIVFEGMAVKLVPELEKPDNPFHVLYQKAKDAGLIAGACKACSSKLGVLDAVKSANLPLLDDMSGHPSMAAYMDKGYTILTF</sequence>
<evidence type="ECO:0000313" key="2">
    <source>
        <dbReference type="Proteomes" id="UP000181901"/>
    </source>
</evidence>
<dbReference type="InterPro" id="IPR027396">
    <property type="entry name" value="DsrEFH-like"/>
</dbReference>
<dbReference type="OrthoDB" id="9807925at2"/>
<dbReference type="InterPro" id="IPR003787">
    <property type="entry name" value="Sulphur_relay_DsrE/F-like"/>
</dbReference>
<accession>A0A1J5MTQ5</accession>
<dbReference type="Proteomes" id="UP000181901">
    <property type="component" value="Unassembled WGS sequence"/>
</dbReference>
<dbReference type="AlphaFoldDB" id="A0A1J5MTQ5"/>
<dbReference type="EMBL" id="LKAQ01000004">
    <property type="protein sequence ID" value="OIQ49252.1"/>
    <property type="molecule type" value="Genomic_DNA"/>
</dbReference>
<name>A0A1J5MTQ5_9BACT</name>
<organism evidence="1 2">
    <name type="scientific">Pseudodesulfovibrio hydrargyri</name>
    <dbReference type="NCBI Taxonomy" id="2125990"/>
    <lineage>
        <taxon>Bacteria</taxon>
        <taxon>Pseudomonadati</taxon>
        <taxon>Thermodesulfobacteriota</taxon>
        <taxon>Desulfovibrionia</taxon>
        <taxon>Desulfovibrionales</taxon>
        <taxon>Desulfovibrionaceae</taxon>
    </lineage>
</organism>
<proteinExistence type="predicted"/>
<comment type="caution">
    <text evidence="1">The sequence shown here is derived from an EMBL/GenBank/DDBJ whole genome shotgun (WGS) entry which is preliminary data.</text>
</comment>
<dbReference type="Gene3D" id="3.40.1260.10">
    <property type="entry name" value="DsrEFH-like"/>
    <property type="match status" value="1"/>
</dbReference>
<gene>
    <name evidence="1" type="ORF">BerOc1_01177</name>
</gene>
<dbReference type="RefSeq" id="WP_071544796.1">
    <property type="nucleotide sequence ID" value="NZ_LKAQ01000004.1"/>
</dbReference>
<dbReference type="SUPFAM" id="SSF75169">
    <property type="entry name" value="DsrEFH-like"/>
    <property type="match status" value="1"/>
</dbReference>
<keyword evidence="2" id="KW-1185">Reference proteome</keyword>
<dbReference type="Pfam" id="PF02635">
    <property type="entry name" value="DsrE"/>
    <property type="match status" value="1"/>
</dbReference>
<protein>
    <submittedName>
        <fullName evidence="1">DsrE/DsrF-like family protein</fullName>
    </submittedName>
</protein>
<reference evidence="1 2" key="1">
    <citation type="submission" date="2015-09" db="EMBL/GenBank/DDBJ databases">
        <title>Genome of Desulfovibrio dechloracetivorans BerOc1, a mercury methylating strain isolated from highly hydrocarbons and metals contaminated coastal sediments.</title>
        <authorList>
            <person name="Goni Urriza M."/>
            <person name="Gassie C."/>
            <person name="Bouchez O."/>
            <person name="Klopp C."/>
            <person name="Ranchou-Peyruse A."/>
            <person name="Remy G."/>
        </authorList>
    </citation>
    <scope>NUCLEOTIDE SEQUENCE [LARGE SCALE GENOMIC DNA]</scope>
    <source>
        <strain evidence="1 2">BerOc1</strain>
    </source>
</reference>
<evidence type="ECO:0000313" key="1">
    <source>
        <dbReference type="EMBL" id="OIQ49252.1"/>
    </source>
</evidence>